<reference evidence="1 2" key="1">
    <citation type="submission" date="2024-10" db="EMBL/GenBank/DDBJ databases">
        <title>Updated reference genomes for cyclostephanoid diatoms.</title>
        <authorList>
            <person name="Roberts W.R."/>
            <person name="Alverson A.J."/>
        </authorList>
    </citation>
    <scope>NUCLEOTIDE SEQUENCE [LARGE SCALE GENOMIC DNA]</scope>
    <source>
        <strain evidence="1 2">AJA276-08</strain>
    </source>
</reference>
<evidence type="ECO:0000313" key="1">
    <source>
        <dbReference type="EMBL" id="KAL3786767.1"/>
    </source>
</evidence>
<proteinExistence type="predicted"/>
<name>A0ABD3PGD4_9STRA</name>
<organism evidence="1 2">
    <name type="scientific">Stephanodiscus triporus</name>
    <dbReference type="NCBI Taxonomy" id="2934178"/>
    <lineage>
        <taxon>Eukaryota</taxon>
        <taxon>Sar</taxon>
        <taxon>Stramenopiles</taxon>
        <taxon>Ochrophyta</taxon>
        <taxon>Bacillariophyta</taxon>
        <taxon>Coscinodiscophyceae</taxon>
        <taxon>Thalassiosirophycidae</taxon>
        <taxon>Stephanodiscales</taxon>
        <taxon>Stephanodiscaceae</taxon>
        <taxon>Stephanodiscus</taxon>
    </lineage>
</organism>
<protein>
    <submittedName>
        <fullName evidence="1">Uncharacterized protein</fullName>
    </submittedName>
</protein>
<comment type="caution">
    <text evidence="1">The sequence shown here is derived from an EMBL/GenBank/DDBJ whole genome shotgun (WGS) entry which is preliminary data.</text>
</comment>
<evidence type="ECO:0000313" key="2">
    <source>
        <dbReference type="Proteomes" id="UP001530315"/>
    </source>
</evidence>
<keyword evidence="2" id="KW-1185">Reference proteome</keyword>
<accession>A0ABD3PGD4</accession>
<sequence>MVSAAKMKCMQREKDHNYAMHAEIRASLRSLNAEKRQMTIQMQVEKVKKNKLMEQVYSDAMKEIEQKVVEEEALLNQTVTTPQKSHRAPSA</sequence>
<dbReference type="Proteomes" id="UP001530315">
    <property type="component" value="Unassembled WGS sequence"/>
</dbReference>
<dbReference type="EMBL" id="JALLAZ020000812">
    <property type="protein sequence ID" value="KAL3786767.1"/>
    <property type="molecule type" value="Genomic_DNA"/>
</dbReference>
<gene>
    <name evidence="1" type="ORF">ACHAW5_002968</name>
</gene>
<dbReference type="AlphaFoldDB" id="A0ABD3PGD4"/>